<feature type="transmembrane region" description="Helical" evidence="1">
    <location>
        <begin position="379"/>
        <end position="403"/>
    </location>
</feature>
<feature type="transmembrane region" description="Helical" evidence="1">
    <location>
        <begin position="423"/>
        <end position="442"/>
    </location>
</feature>
<keyword evidence="3" id="KW-1185">Reference proteome</keyword>
<dbReference type="Proteomes" id="UP001626536">
    <property type="component" value="Chromosome"/>
</dbReference>
<dbReference type="RefSeq" id="WP_407339915.1">
    <property type="nucleotide sequence ID" value="NZ_CP136862.1"/>
</dbReference>
<evidence type="ECO:0000256" key="1">
    <source>
        <dbReference type="SAM" id="Phobius"/>
    </source>
</evidence>
<reference evidence="2 3" key="1">
    <citation type="submission" date="2023-10" db="EMBL/GenBank/DDBJ databases">
        <title>Novel methanotroph of the genus Methylocapsa from a subarctic wetland.</title>
        <authorList>
            <person name="Belova S.E."/>
            <person name="Oshkin I.Y."/>
            <person name="Miroshnikov K."/>
            <person name="Dedysh S.N."/>
        </authorList>
    </citation>
    <scope>NUCLEOTIDE SEQUENCE [LARGE SCALE GENOMIC DNA]</scope>
    <source>
        <strain evidence="2 3">RX1</strain>
    </source>
</reference>
<keyword evidence="1" id="KW-1133">Transmembrane helix</keyword>
<proteinExistence type="predicted"/>
<feature type="transmembrane region" description="Helical" evidence="1">
    <location>
        <begin position="508"/>
        <end position="527"/>
    </location>
</feature>
<gene>
    <name evidence="2" type="ORF">RZS28_03920</name>
</gene>
<evidence type="ECO:0000313" key="3">
    <source>
        <dbReference type="Proteomes" id="UP001626536"/>
    </source>
</evidence>
<name>A0ABZ0HUR5_9HYPH</name>
<keyword evidence="1" id="KW-0812">Transmembrane</keyword>
<feature type="transmembrane region" description="Helical" evidence="1">
    <location>
        <begin position="181"/>
        <end position="202"/>
    </location>
</feature>
<keyword evidence="1" id="KW-0472">Membrane</keyword>
<organism evidence="2 3">
    <name type="scientific">Methylocapsa polymorpha</name>
    <dbReference type="NCBI Taxonomy" id="3080828"/>
    <lineage>
        <taxon>Bacteria</taxon>
        <taxon>Pseudomonadati</taxon>
        <taxon>Pseudomonadota</taxon>
        <taxon>Alphaproteobacteria</taxon>
        <taxon>Hyphomicrobiales</taxon>
        <taxon>Beijerinckiaceae</taxon>
        <taxon>Methylocapsa</taxon>
    </lineage>
</organism>
<feature type="transmembrane region" description="Helical" evidence="1">
    <location>
        <begin position="547"/>
        <end position="565"/>
    </location>
</feature>
<evidence type="ECO:0008006" key="4">
    <source>
        <dbReference type="Google" id="ProtNLM"/>
    </source>
</evidence>
<dbReference type="EMBL" id="CP136862">
    <property type="protein sequence ID" value="WOJ90453.1"/>
    <property type="molecule type" value="Genomic_DNA"/>
</dbReference>
<sequence length="573" mass="60359">MALTAGELAQIVWAETRLMGIGLADGTGAVNGARRLVAQLAASSGGLGFERREPLPAINDQRYGDSVRALMAIVDQAKNASAPQSRLIVWPAGEDPSKLNLTTDRPPPKPWSSTSADSIANQLRFELRNGSTFDIFSRAATLVGGADGAPLVNALTGTGLPDGKPLALSPAMIAKGFQRGIPWLMGIIGVLLFIVGGAMSAISGLSMSGARNSLVSTDLGYQQLFLTEMATLCVNERQSFPSEKQAGVCEALLGGATSLTLPEDADKIVWTKADDVLNEARKCSQEASGPSCALIWRAAVATDQDQVWKKYYFGWMYATTAYLTGLSSDTGSTSIVVPYIITLVGAAGLLVALGLSTKGRIAGIWIDTRNRVSLARAQVTLWTVVVLGGYLALAMFNVGFAGILQSPEALTSYHAFPSIPASVAAALGIATTSTMLSTLILGTKDKEVELNTAGDSQDATSRGAAFFGAQTTGLDKRASPAGASLADVFMGEENSNSDTVDVARLQNVMITIILVFGFFSFLLEWMSDIKMVTMLNAHDAIFQSLPQLGATFTSLLGLSHATYLVSKAHDARE</sequence>
<accession>A0ABZ0HUR5</accession>
<protein>
    <recommendedName>
        <fullName evidence="4">Transmembrane protein</fullName>
    </recommendedName>
</protein>
<feature type="transmembrane region" description="Helical" evidence="1">
    <location>
        <begin position="336"/>
        <end position="355"/>
    </location>
</feature>
<evidence type="ECO:0000313" key="2">
    <source>
        <dbReference type="EMBL" id="WOJ90453.1"/>
    </source>
</evidence>